<evidence type="ECO:0000256" key="4">
    <source>
        <dbReference type="ARBA" id="ARBA00022729"/>
    </source>
</evidence>
<dbReference type="InterPro" id="IPR038970">
    <property type="entry name" value="Lyase_8"/>
</dbReference>
<keyword evidence="5" id="KW-0106">Calcium</keyword>
<reference evidence="10 11" key="1">
    <citation type="submission" date="2019-07" db="EMBL/GenBank/DDBJ databases">
        <title>Whole genome shotgun sequence of Segetibacter aerophilus NBRC 106135.</title>
        <authorList>
            <person name="Hosoyama A."/>
            <person name="Uohara A."/>
            <person name="Ohji S."/>
            <person name="Ichikawa N."/>
        </authorList>
    </citation>
    <scope>NUCLEOTIDE SEQUENCE [LARGE SCALE GENOMIC DNA]</scope>
    <source>
        <strain evidence="10 11">NBRC 106135</strain>
    </source>
</reference>
<dbReference type="Pfam" id="PF02884">
    <property type="entry name" value="Lyase_8_C"/>
    <property type="match status" value="1"/>
</dbReference>
<dbReference type="Proteomes" id="UP000321513">
    <property type="component" value="Unassembled WGS sequence"/>
</dbReference>
<dbReference type="InterPro" id="IPR011071">
    <property type="entry name" value="Lyase_8-like_C"/>
</dbReference>
<feature type="domain" description="Polysaccharide lyase family 8 C-terminal" evidence="8">
    <location>
        <begin position="636"/>
        <end position="705"/>
    </location>
</feature>
<evidence type="ECO:0000256" key="2">
    <source>
        <dbReference type="ARBA" id="ARBA00006699"/>
    </source>
</evidence>
<dbReference type="GO" id="GO:0016837">
    <property type="term" value="F:carbon-oxygen lyase activity, acting on polysaccharides"/>
    <property type="evidence" value="ECO:0007669"/>
    <property type="project" value="UniProtKB-ARBA"/>
</dbReference>
<dbReference type="InterPro" id="IPR011013">
    <property type="entry name" value="Gal_mutarotase_sf_dom"/>
</dbReference>
<dbReference type="InterPro" id="IPR003159">
    <property type="entry name" value="Lyase_8_central_dom"/>
</dbReference>
<dbReference type="InterPro" id="IPR014718">
    <property type="entry name" value="GH-type_carb-bd"/>
</dbReference>
<dbReference type="InterPro" id="IPR004103">
    <property type="entry name" value="Lyase_8_C"/>
</dbReference>
<dbReference type="AlphaFoldDB" id="A0A512B9M5"/>
<protein>
    <submittedName>
        <fullName evidence="10">Chloramphenicol resistance protein</fullName>
    </submittedName>
</protein>
<dbReference type="InterPro" id="IPR008929">
    <property type="entry name" value="Chondroitin_lyas"/>
</dbReference>
<evidence type="ECO:0000256" key="3">
    <source>
        <dbReference type="ARBA" id="ARBA00011245"/>
    </source>
</evidence>
<organism evidence="10 11">
    <name type="scientific">Segetibacter aerophilus</name>
    <dbReference type="NCBI Taxonomy" id="670293"/>
    <lineage>
        <taxon>Bacteria</taxon>
        <taxon>Pseudomonadati</taxon>
        <taxon>Bacteroidota</taxon>
        <taxon>Chitinophagia</taxon>
        <taxon>Chitinophagales</taxon>
        <taxon>Chitinophagaceae</taxon>
        <taxon>Segetibacter</taxon>
    </lineage>
</organism>
<dbReference type="SUPFAM" id="SSF48230">
    <property type="entry name" value="Chondroitin AC/alginate lyase"/>
    <property type="match status" value="1"/>
</dbReference>
<evidence type="ECO:0000256" key="1">
    <source>
        <dbReference type="ARBA" id="ARBA00001913"/>
    </source>
</evidence>
<evidence type="ECO:0000313" key="11">
    <source>
        <dbReference type="Proteomes" id="UP000321513"/>
    </source>
</evidence>
<gene>
    <name evidence="10" type="ORF">SAE01_11600</name>
</gene>
<dbReference type="SUPFAM" id="SSF74650">
    <property type="entry name" value="Galactose mutarotase-like"/>
    <property type="match status" value="1"/>
</dbReference>
<dbReference type="GO" id="GO:0030246">
    <property type="term" value="F:carbohydrate binding"/>
    <property type="evidence" value="ECO:0007669"/>
    <property type="project" value="InterPro"/>
</dbReference>
<evidence type="ECO:0000259" key="7">
    <source>
        <dbReference type="Pfam" id="PF02278"/>
    </source>
</evidence>
<evidence type="ECO:0000259" key="8">
    <source>
        <dbReference type="Pfam" id="PF02884"/>
    </source>
</evidence>
<dbReference type="Gene3D" id="2.60.220.10">
    <property type="entry name" value="Polysaccharide lyase family 8-like, C-terminal"/>
    <property type="match status" value="1"/>
</dbReference>
<keyword evidence="4" id="KW-0732">Signal</keyword>
<accession>A0A512B9M5</accession>
<dbReference type="SUPFAM" id="SSF49863">
    <property type="entry name" value="Hyaluronate lyase-like, C-terminal domain"/>
    <property type="match status" value="1"/>
</dbReference>
<evidence type="ECO:0000256" key="5">
    <source>
        <dbReference type="ARBA" id="ARBA00022837"/>
    </source>
</evidence>
<dbReference type="PANTHER" id="PTHR38481:SF1">
    <property type="entry name" value="HYALURONATE LYASE"/>
    <property type="match status" value="1"/>
</dbReference>
<feature type="domain" description="Polysaccharide lyase 8 N-terminal alpha-helical" evidence="9">
    <location>
        <begin position="82"/>
        <end position="346"/>
    </location>
</feature>
<sequence>MKKVASVLSTLISFAQLPHLLAIAFVVLTISSFKIPPARINKGVVTGHKKTNTIVANEDLETIRKRIIDDLLAPEVNVDEIKKLVSTIQPDGSWPGINYKDTTKTGFEHRIHLENMLDLARAFRKTGSAFKNNADVKKTVSAALDFWIAHDFICENWWWNEMGTPNWMINTLLVMDPDLTDKQKTEGARIAGRASLTGVGARAGGDFVPIAGMVCKQGLFKKDEGILANALKVMADQIVLTPARGINPDMGFHHRVDNVTSIHTYGTNYVSAFSYWTVKTAGTKYTLPKEALKLLIDYYVDGISKCMAYGIYPDPGARNRDLSRKGEVAHAAGTEIAENLMLSSDYRKNDLEYLVKVRKGELKPDLTWDKYFWHSSYFAHQRKNYYASVRMHSSRQNNMEEPYNEEGLKMHHLADGGNFLLRTGKEYADVFPVWDWQKIPGTTVVQKPSLPPPNQIAKKGKSEFVGAASDGQFGATAFDFKSVHDPLKGRKSWFFFDQEYVCLGAGINSEAEYPVATTLNQCLLNKGVVVKSAAGTKTLERGQHDLKGVSWVMHDSVAYLFPTPVSVNLSNTTATGSWRDITHQASASTETVKKDLFTLWLNHGQKPASASYAYMVVPGITPTLANGYLAKSGVIILSNTPEIQAVQNKLLNVTQVVFYQPGTIKINGNVSLTVESPCIVLVKMGVNSIERMAVSDPTQKLKSLQLKVTLPIEVSGTNWRSGYNSQSRVSTIQIDLPTEGYAGQSAVLEFAARR</sequence>
<dbReference type="Pfam" id="PF08124">
    <property type="entry name" value="Lyase_8_N"/>
    <property type="match status" value="1"/>
</dbReference>
<proteinExistence type="inferred from homology"/>
<comment type="similarity">
    <text evidence="2">Belongs to the polysaccharide lyase 8 family.</text>
</comment>
<feature type="domain" description="Polysaccharide lyase family 8 central" evidence="7">
    <location>
        <begin position="370"/>
        <end position="620"/>
    </location>
</feature>
<dbReference type="PANTHER" id="PTHR38481">
    <property type="entry name" value="HYALURONATE LYASE"/>
    <property type="match status" value="1"/>
</dbReference>
<dbReference type="GO" id="GO:0005576">
    <property type="term" value="C:extracellular region"/>
    <property type="evidence" value="ECO:0007669"/>
    <property type="project" value="InterPro"/>
</dbReference>
<evidence type="ECO:0000313" key="10">
    <source>
        <dbReference type="EMBL" id="GEO08664.1"/>
    </source>
</evidence>
<keyword evidence="11" id="KW-1185">Reference proteome</keyword>
<evidence type="ECO:0000259" key="9">
    <source>
        <dbReference type="Pfam" id="PF08124"/>
    </source>
</evidence>
<dbReference type="Gene3D" id="1.50.10.100">
    <property type="entry name" value="Chondroitin AC/alginate lyase"/>
    <property type="match status" value="1"/>
</dbReference>
<dbReference type="OrthoDB" id="6394136at2"/>
<dbReference type="GO" id="GO:0005975">
    <property type="term" value="P:carbohydrate metabolic process"/>
    <property type="evidence" value="ECO:0007669"/>
    <property type="project" value="InterPro"/>
</dbReference>
<dbReference type="Pfam" id="PF02278">
    <property type="entry name" value="Lyase_8"/>
    <property type="match status" value="1"/>
</dbReference>
<evidence type="ECO:0000256" key="6">
    <source>
        <dbReference type="ARBA" id="ARBA00023239"/>
    </source>
</evidence>
<comment type="cofactor">
    <cofactor evidence="1">
        <name>Ca(2+)</name>
        <dbReference type="ChEBI" id="CHEBI:29108"/>
    </cofactor>
</comment>
<comment type="subunit">
    <text evidence="3">Monomer.</text>
</comment>
<keyword evidence="6" id="KW-0456">Lyase</keyword>
<dbReference type="Gene3D" id="2.70.98.10">
    <property type="match status" value="1"/>
</dbReference>
<dbReference type="EMBL" id="BJYT01000003">
    <property type="protein sequence ID" value="GEO08664.1"/>
    <property type="molecule type" value="Genomic_DNA"/>
</dbReference>
<dbReference type="InterPro" id="IPR012970">
    <property type="entry name" value="Lyase_8_alpha_N"/>
</dbReference>
<dbReference type="RefSeq" id="WP_147202735.1">
    <property type="nucleotide sequence ID" value="NZ_BJYT01000003.1"/>
</dbReference>
<comment type="caution">
    <text evidence="10">The sequence shown here is derived from an EMBL/GenBank/DDBJ whole genome shotgun (WGS) entry which is preliminary data.</text>
</comment>
<name>A0A512B9M5_9BACT</name>